<dbReference type="Pfam" id="PF00912">
    <property type="entry name" value="Transgly"/>
    <property type="match status" value="1"/>
</dbReference>
<dbReference type="Proteomes" id="UP000251891">
    <property type="component" value="Unassembled WGS sequence"/>
</dbReference>
<gene>
    <name evidence="18" type="ORF">DPM19_28260</name>
</gene>
<evidence type="ECO:0000256" key="3">
    <source>
        <dbReference type="ARBA" id="ARBA00022645"/>
    </source>
</evidence>
<keyword evidence="5" id="KW-0328">Glycosyltransferase</keyword>
<evidence type="ECO:0000259" key="16">
    <source>
        <dbReference type="Pfam" id="PF00905"/>
    </source>
</evidence>
<evidence type="ECO:0000256" key="9">
    <source>
        <dbReference type="ARBA" id="ARBA00022984"/>
    </source>
</evidence>
<keyword evidence="9" id="KW-0573">Peptidoglycan synthesis</keyword>
<dbReference type="InterPro" id="IPR001264">
    <property type="entry name" value="Glyco_trans_51"/>
</dbReference>
<dbReference type="InterPro" id="IPR036950">
    <property type="entry name" value="PBP_transglycosylase"/>
</dbReference>
<evidence type="ECO:0000259" key="17">
    <source>
        <dbReference type="Pfam" id="PF00912"/>
    </source>
</evidence>
<feature type="transmembrane region" description="Helical" evidence="15">
    <location>
        <begin position="36"/>
        <end position="57"/>
    </location>
</feature>
<keyword evidence="10" id="KW-0511">Multifunctional enzyme</keyword>
<feature type="domain" description="Penicillin-binding protein transpeptidase" evidence="16">
    <location>
        <begin position="349"/>
        <end position="586"/>
    </location>
</feature>
<reference evidence="18 19" key="1">
    <citation type="submission" date="2018-06" db="EMBL/GenBank/DDBJ databases">
        <title>Actinomadura craniellae sp. nov. isolated from marine sponge Craniella sp.</title>
        <authorList>
            <person name="Li L."/>
            <person name="Xu Q.H."/>
            <person name="Lin H.W."/>
            <person name="Lu Y.H."/>
        </authorList>
    </citation>
    <scope>NUCLEOTIDE SEQUENCE [LARGE SCALE GENOMIC DNA]</scope>
    <source>
        <strain evidence="18 19">LHW63021</strain>
    </source>
</reference>
<feature type="compositionally biased region" description="Basic and acidic residues" evidence="14">
    <location>
        <begin position="8"/>
        <end position="22"/>
    </location>
</feature>
<evidence type="ECO:0000256" key="4">
    <source>
        <dbReference type="ARBA" id="ARBA00022670"/>
    </source>
</evidence>
<dbReference type="Pfam" id="PF00905">
    <property type="entry name" value="Transpeptidase"/>
    <property type="match status" value="1"/>
</dbReference>
<dbReference type="GO" id="GO:0071555">
    <property type="term" value="P:cell wall organization"/>
    <property type="evidence" value="ECO:0007669"/>
    <property type="project" value="UniProtKB-KW"/>
</dbReference>
<evidence type="ECO:0000256" key="15">
    <source>
        <dbReference type="SAM" id="Phobius"/>
    </source>
</evidence>
<dbReference type="GO" id="GO:0030288">
    <property type="term" value="C:outer membrane-bounded periplasmic space"/>
    <property type="evidence" value="ECO:0007669"/>
    <property type="project" value="TreeGrafter"/>
</dbReference>
<dbReference type="PANTHER" id="PTHR32282">
    <property type="entry name" value="BINDING PROTEIN TRANSPEPTIDASE, PUTATIVE-RELATED"/>
    <property type="match status" value="1"/>
</dbReference>
<keyword evidence="7" id="KW-0378">Hydrolase</keyword>
<protein>
    <submittedName>
        <fullName evidence="18">Carboxypeptidase</fullName>
    </submittedName>
</protein>
<evidence type="ECO:0000256" key="1">
    <source>
        <dbReference type="ARBA" id="ARBA00007090"/>
    </source>
</evidence>
<feature type="compositionally biased region" description="Pro residues" evidence="14">
    <location>
        <begin position="657"/>
        <end position="680"/>
    </location>
</feature>
<dbReference type="InterPro" id="IPR023346">
    <property type="entry name" value="Lysozyme-like_dom_sf"/>
</dbReference>
<accession>A0A365GYG1</accession>
<keyword evidence="6" id="KW-0808">Transferase</keyword>
<dbReference type="InterPro" id="IPR050396">
    <property type="entry name" value="Glycosyltr_51/Transpeptidase"/>
</dbReference>
<feature type="compositionally biased region" description="Acidic residues" evidence="14">
    <location>
        <begin position="696"/>
        <end position="705"/>
    </location>
</feature>
<keyword evidence="15" id="KW-1133">Transmembrane helix</keyword>
<keyword evidence="15" id="KW-0812">Transmembrane</keyword>
<feature type="region of interest" description="Disordered" evidence="14">
    <location>
        <begin position="639"/>
        <end position="711"/>
    </location>
</feature>
<dbReference type="EMBL" id="QLYX01000016">
    <property type="protein sequence ID" value="RAY11869.1"/>
    <property type="molecule type" value="Genomic_DNA"/>
</dbReference>
<keyword evidence="15" id="KW-0472">Membrane</keyword>
<comment type="caution">
    <text evidence="18">The sequence shown here is derived from an EMBL/GenBank/DDBJ whole genome shotgun (WGS) entry which is preliminary data.</text>
</comment>
<comment type="similarity">
    <text evidence="1">In the C-terminal section; belongs to the transpeptidase family.</text>
</comment>
<name>A0A365GYG1_9ACTN</name>
<evidence type="ECO:0000256" key="5">
    <source>
        <dbReference type="ARBA" id="ARBA00022676"/>
    </source>
</evidence>
<dbReference type="GO" id="GO:0008955">
    <property type="term" value="F:peptidoglycan glycosyltransferase activity"/>
    <property type="evidence" value="ECO:0007669"/>
    <property type="project" value="UniProtKB-EC"/>
</dbReference>
<dbReference type="GO" id="GO:0009252">
    <property type="term" value="P:peptidoglycan biosynthetic process"/>
    <property type="evidence" value="ECO:0007669"/>
    <property type="project" value="UniProtKB-KW"/>
</dbReference>
<dbReference type="SUPFAM" id="SSF56601">
    <property type="entry name" value="beta-lactamase/transpeptidase-like"/>
    <property type="match status" value="1"/>
</dbReference>
<evidence type="ECO:0000256" key="14">
    <source>
        <dbReference type="SAM" id="MobiDB-lite"/>
    </source>
</evidence>
<feature type="region of interest" description="Disordered" evidence="14">
    <location>
        <begin position="1"/>
        <end position="26"/>
    </location>
</feature>
<evidence type="ECO:0000256" key="7">
    <source>
        <dbReference type="ARBA" id="ARBA00022801"/>
    </source>
</evidence>
<proteinExistence type="inferred from homology"/>
<dbReference type="GO" id="GO:0006508">
    <property type="term" value="P:proteolysis"/>
    <property type="evidence" value="ECO:0007669"/>
    <property type="project" value="UniProtKB-KW"/>
</dbReference>
<dbReference type="FunFam" id="1.10.3810.10:FF:000001">
    <property type="entry name" value="Penicillin-binding protein 1A"/>
    <property type="match status" value="1"/>
</dbReference>
<keyword evidence="3 18" id="KW-0121">Carboxypeptidase</keyword>
<dbReference type="GO" id="GO:0008360">
    <property type="term" value="P:regulation of cell shape"/>
    <property type="evidence" value="ECO:0007669"/>
    <property type="project" value="UniProtKB-KW"/>
</dbReference>
<dbReference type="SUPFAM" id="SSF53955">
    <property type="entry name" value="Lysozyme-like"/>
    <property type="match status" value="1"/>
</dbReference>
<evidence type="ECO:0000256" key="8">
    <source>
        <dbReference type="ARBA" id="ARBA00022960"/>
    </source>
</evidence>
<sequence length="711" mass="76494">MSSSDIGSEDHEPEPDSERERPPAVGSRRVRLARRFGLGLLAFLGLVVAIFAVAYLFTPIPSPQAKAKAQGPVFYYADGKTPIAKTGVNRDAVPLAEVPRHIRDAVIATENRTFYEDPGVSVRGTARAFWSTVSGEQVQGGSTITQQMVRNYYSGLSQERSLTRKVKEVMVSLKVGREKSKDWILEQYLNTIYFGRDSYGIQAAAKAYYRKDVGDLTPAQGAFLAAAIQRPTEFADAAGERRPYAEQRWRTVVTGMVQAGVLTEADAAAMKFPVPVRQSNHDILRGQVGYMVNIARKELIERRGFSEDEINRAGLKIVTTFDKRLMDAAGDAVKSILPDKTDKNVLTGLVSVDPGTGQVVAMYGGRDYLDRQLSSSFGSRAQAASGFKPFVLAAALDAGYGLSTVVNGGSPQYFNGARIQNDSGTSYGMLNLVGATQNSVNTAYVNLGLKVGLDKVTDMAESLGIPRKQLTANGGDTAPTLSLGVTAVSPAQQAGAYAAFAAEGAFRRPYVVKRVERPDGNVQKFSEKRVRVFDSRVARDATYAMAQVVQGGTGTAANLPDGRPVAGKTGTGVQGRAIWFNGYIPQLATSVGIFRVDNKPLEIPGYSIYGGVLPAQIWRSYMGEAVAIKDIPVKEFGSPSVYLGGPPQSPSSSPSERPGPPTEGPESPVEPPEPSPPPEFPTERPSLPTRPPFPDDPYDPGEPAEDWPYAP</sequence>
<evidence type="ECO:0000256" key="13">
    <source>
        <dbReference type="ARBA" id="ARBA00049902"/>
    </source>
</evidence>
<keyword evidence="11" id="KW-0961">Cell wall biogenesis/degradation</keyword>
<comment type="catalytic activity">
    <reaction evidence="13">
        <text>[GlcNAc-(1-&gt;4)-Mur2Ac(oyl-L-Ala-gamma-D-Glu-L-Lys-D-Ala-D-Ala)](n)-di-trans,octa-cis-undecaprenyl diphosphate + beta-D-GlcNAc-(1-&gt;4)-Mur2Ac(oyl-L-Ala-gamma-D-Glu-L-Lys-D-Ala-D-Ala)-di-trans,octa-cis-undecaprenyl diphosphate = [GlcNAc-(1-&gt;4)-Mur2Ac(oyl-L-Ala-gamma-D-Glu-L-Lys-D-Ala-D-Ala)](n+1)-di-trans,octa-cis-undecaprenyl diphosphate + di-trans,octa-cis-undecaprenyl diphosphate + H(+)</text>
        <dbReference type="Rhea" id="RHEA:23708"/>
        <dbReference type="Rhea" id="RHEA-COMP:9602"/>
        <dbReference type="Rhea" id="RHEA-COMP:9603"/>
        <dbReference type="ChEBI" id="CHEBI:15378"/>
        <dbReference type="ChEBI" id="CHEBI:58405"/>
        <dbReference type="ChEBI" id="CHEBI:60033"/>
        <dbReference type="ChEBI" id="CHEBI:78435"/>
        <dbReference type="EC" id="2.4.99.28"/>
    </reaction>
</comment>
<dbReference type="InterPro" id="IPR012338">
    <property type="entry name" value="Beta-lactam/transpept-like"/>
</dbReference>
<dbReference type="PANTHER" id="PTHR32282:SF34">
    <property type="entry name" value="PENICILLIN-BINDING PROTEIN 1A"/>
    <property type="match status" value="1"/>
</dbReference>
<dbReference type="InterPro" id="IPR001460">
    <property type="entry name" value="PCN-bd_Tpept"/>
</dbReference>
<comment type="catalytic activity">
    <reaction evidence="12">
        <text>Preferential cleavage: (Ac)2-L-Lys-D-Ala-|-D-Ala. Also transpeptidation of peptidyl-alanyl moieties that are N-acyl substituents of D-alanine.</text>
        <dbReference type="EC" id="3.4.16.4"/>
    </reaction>
</comment>
<evidence type="ECO:0000256" key="10">
    <source>
        <dbReference type="ARBA" id="ARBA00023268"/>
    </source>
</evidence>
<comment type="similarity">
    <text evidence="2">In the N-terminal section; belongs to the glycosyltransferase 51 family.</text>
</comment>
<feature type="domain" description="Glycosyl transferase family 51" evidence="17">
    <location>
        <begin position="85"/>
        <end position="256"/>
    </location>
</feature>
<keyword evidence="8" id="KW-0133">Cell shape</keyword>
<keyword evidence="19" id="KW-1185">Reference proteome</keyword>
<evidence type="ECO:0000313" key="18">
    <source>
        <dbReference type="EMBL" id="RAY11869.1"/>
    </source>
</evidence>
<evidence type="ECO:0000313" key="19">
    <source>
        <dbReference type="Proteomes" id="UP000251891"/>
    </source>
</evidence>
<evidence type="ECO:0000256" key="6">
    <source>
        <dbReference type="ARBA" id="ARBA00022679"/>
    </source>
</evidence>
<dbReference type="Gene3D" id="1.10.3810.10">
    <property type="entry name" value="Biosynthetic peptidoglycan transglycosylase-like"/>
    <property type="match status" value="1"/>
</dbReference>
<evidence type="ECO:0000256" key="2">
    <source>
        <dbReference type="ARBA" id="ARBA00007739"/>
    </source>
</evidence>
<dbReference type="AlphaFoldDB" id="A0A365GYG1"/>
<keyword evidence="4" id="KW-0645">Protease</keyword>
<evidence type="ECO:0000256" key="12">
    <source>
        <dbReference type="ARBA" id="ARBA00034000"/>
    </source>
</evidence>
<evidence type="ECO:0000256" key="11">
    <source>
        <dbReference type="ARBA" id="ARBA00023316"/>
    </source>
</evidence>
<dbReference type="Gene3D" id="3.40.710.10">
    <property type="entry name" value="DD-peptidase/beta-lactamase superfamily"/>
    <property type="match status" value="1"/>
</dbReference>
<dbReference type="GO" id="GO:0008658">
    <property type="term" value="F:penicillin binding"/>
    <property type="evidence" value="ECO:0007669"/>
    <property type="project" value="InterPro"/>
</dbReference>
<organism evidence="18 19">
    <name type="scientific">Actinomadura craniellae</name>
    <dbReference type="NCBI Taxonomy" id="2231787"/>
    <lineage>
        <taxon>Bacteria</taxon>
        <taxon>Bacillati</taxon>
        <taxon>Actinomycetota</taxon>
        <taxon>Actinomycetes</taxon>
        <taxon>Streptosporangiales</taxon>
        <taxon>Thermomonosporaceae</taxon>
        <taxon>Actinomadura</taxon>
    </lineage>
</organism>
<dbReference type="GO" id="GO:0009002">
    <property type="term" value="F:serine-type D-Ala-D-Ala carboxypeptidase activity"/>
    <property type="evidence" value="ECO:0007669"/>
    <property type="project" value="UniProtKB-EC"/>
</dbReference>